<accession>A0A9P4MWL8</accession>
<evidence type="ECO:0000313" key="1">
    <source>
        <dbReference type="EMBL" id="KAF2260325.1"/>
    </source>
</evidence>
<dbReference type="AlphaFoldDB" id="A0A9P4MWL8"/>
<protein>
    <submittedName>
        <fullName evidence="1">Uncharacterized protein</fullName>
    </submittedName>
</protein>
<reference evidence="2" key="1">
    <citation type="journal article" date="2020" name="Stud. Mycol.">
        <title>101 Dothideomycetes genomes: A test case for predicting lifestyles and emergence of pathogens.</title>
        <authorList>
            <person name="Haridas S."/>
            <person name="Albert R."/>
            <person name="Binder M."/>
            <person name="Bloem J."/>
            <person name="LaButti K."/>
            <person name="Salamov A."/>
            <person name="Andreopoulos B."/>
            <person name="Baker S."/>
            <person name="Barry K."/>
            <person name="Bills G."/>
            <person name="Bluhm B."/>
            <person name="Cannon C."/>
            <person name="Castanera R."/>
            <person name="Culley D."/>
            <person name="Daum C."/>
            <person name="Ezra D."/>
            <person name="Gonzalez J."/>
            <person name="Henrissat B."/>
            <person name="Kuo A."/>
            <person name="Liang C."/>
            <person name="Lipzen A."/>
            <person name="Lutzoni F."/>
            <person name="Magnuson J."/>
            <person name="Mondo S."/>
            <person name="Nolan M."/>
            <person name="Ohm R."/>
            <person name="Pangilinan J."/>
            <person name="Park H.-J."/>
            <person name="Ramirez L."/>
            <person name="Alfaro M."/>
            <person name="Sun H."/>
            <person name="Tritt A."/>
            <person name="Yoshinaga Y."/>
            <person name="Zwiers L.-H."/>
            <person name="Turgeon B."/>
            <person name="Goodwin S."/>
            <person name="Spatafora J."/>
            <person name="Crous P."/>
            <person name="Grigoriev I."/>
        </authorList>
    </citation>
    <scope>NUCLEOTIDE SEQUENCE [LARGE SCALE GENOMIC DNA]</scope>
    <source>
        <strain evidence="2">CBS 304.66</strain>
    </source>
</reference>
<dbReference type="SUPFAM" id="SSF51735">
    <property type="entry name" value="NAD(P)-binding Rossmann-fold domains"/>
    <property type="match status" value="1"/>
</dbReference>
<feature type="non-terminal residue" evidence="1">
    <location>
        <position position="1"/>
    </location>
</feature>
<proteinExistence type="predicted"/>
<feature type="non-terminal residue" evidence="1">
    <location>
        <position position="67"/>
    </location>
</feature>
<dbReference type="InterPro" id="IPR036291">
    <property type="entry name" value="NAD(P)-bd_dom_sf"/>
</dbReference>
<evidence type="ECO:0000313" key="2">
    <source>
        <dbReference type="Proteomes" id="UP000800093"/>
    </source>
</evidence>
<comment type="caution">
    <text evidence="1">The sequence shown here is derived from an EMBL/GenBank/DDBJ whole genome shotgun (WGS) entry which is preliminary data.</text>
</comment>
<sequence length="67" mass="6974">VVITGTKDGALNDTKTEIEAVGKSSSLKVITLKVDFSNSSIANHIADVVESTHGCLYLLVDNAAIVS</sequence>
<organism evidence="1 2">
    <name type="scientific">Lojkania enalia</name>
    <dbReference type="NCBI Taxonomy" id="147567"/>
    <lineage>
        <taxon>Eukaryota</taxon>
        <taxon>Fungi</taxon>
        <taxon>Dikarya</taxon>
        <taxon>Ascomycota</taxon>
        <taxon>Pezizomycotina</taxon>
        <taxon>Dothideomycetes</taxon>
        <taxon>Pleosporomycetidae</taxon>
        <taxon>Pleosporales</taxon>
        <taxon>Pleosporales incertae sedis</taxon>
        <taxon>Lojkania</taxon>
    </lineage>
</organism>
<keyword evidence="2" id="KW-1185">Reference proteome</keyword>
<name>A0A9P4MWL8_9PLEO</name>
<dbReference type="Proteomes" id="UP000800093">
    <property type="component" value="Unassembled WGS sequence"/>
</dbReference>
<dbReference type="EMBL" id="ML986684">
    <property type="protein sequence ID" value="KAF2260325.1"/>
    <property type="molecule type" value="Genomic_DNA"/>
</dbReference>
<gene>
    <name evidence="1" type="ORF">CC78DRAFT_412951</name>
</gene>
<dbReference type="Gene3D" id="3.40.50.720">
    <property type="entry name" value="NAD(P)-binding Rossmann-like Domain"/>
    <property type="match status" value="1"/>
</dbReference>